<accession>A0A0X3Y2I7</accession>
<dbReference type="AlphaFoldDB" id="A0A0X3Y2I7"/>
<reference evidence="2 3" key="1">
    <citation type="submission" date="2015-10" db="EMBL/GenBank/DDBJ databases">
        <authorList>
            <person name="Gilbert D.G."/>
        </authorList>
    </citation>
    <scope>NUCLEOTIDE SEQUENCE [LARGE SCALE GENOMIC DNA]</scope>
    <source>
        <strain evidence="2 3">ChDC F311</strain>
    </source>
</reference>
<keyword evidence="1" id="KW-1133">Transmembrane helix</keyword>
<evidence type="ECO:0000313" key="3">
    <source>
        <dbReference type="Proteomes" id="UP000054800"/>
    </source>
</evidence>
<dbReference type="Proteomes" id="UP000054800">
    <property type="component" value="Unassembled WGS sequence"/>
</dbReference>
<dbReference type="OrthoDB" id="87832at2"/>
<gene>
    <name evidence="2" type="ORF">RO03_06715</name>
</gene>
<name>A0A0X3Y2I7_FUSNC</name>
<evidence type="ECO:0000256" key="1">
    <source>
        <dbReference type="SAM" id="Phobius"/>
    </source>
</evidence>
<feature type="transmembrane region" description="Helical" evidence="1">
    <location>
        <begin position="58"/>
        <end position="76"/>
    </location>
</feature>
<evidence type="ECO:0000313" key="2">
    <source>
        <dbReference type="EMBL" id="KUL99210.1"/>
    </source>
</evidence>
<dbReference type="EMBL" id="LMVH01000001">
    <property type="protein sequence ID" value="KUL99210.1"/>
    <property type="molecule type" value="Genomic_DNA"/>
</dbReference>
<protein>
    <submittedName>
        <fullName evidence="2">Uncharacterized protein</fullName>
    </submittedName>
</protein>
<sequence>MKTKEIKISPVPEKKSLRFVAHWLMMAPIFPFIFLGIIYYALDKKILDDLYQQILENKVYFCIFVFYWLFAAINLAREIFSYLLVEEVCYVENKVFYYQKFRIAFGMRKLMKNLEIPFSEILEVKEGKKPFFLCFLYSIITHRNSVEIETRDGKKYQIMNSVVFGDKDSQSPNSSKTNARTKEIFSKVQEMILKIKNTSNI</sequence>
<organism evidence="2 3">
    <name type="scientific">Fusobacterium nucleatum subsp. nucleatum</name>
    <dbReference type="NCBI Taxonomy" id="76856"/>
    <lineage>
        <taxon>Bacteria</taxon>
        <taxon>Fusobacteriati</taxon>
        <taxon>Fusobacteriota</taxon>
        <taxon>Fusobacteriia</taxon>
        <taxon>Fusobacteriales</taxon>
        <taxon>Fusobacteriaceae</taxon>
        <taxon>Fusobacterium</taxon>
    </lineage>
</organism>
<proteinExistence type="predicted"/>
<feature type="transmembrane region" description="Helical" evidence="1">
    <location>
        <begin position="20"/>
        <end position="42"/>
    </location>
</feature>
<keyword evidence="1" id="KW-0812">Transmembrane</keyword>
<keyword evidence="1" id="KW-0472">Membrane</keyword>
<dbReference type="RefSeq" id="WP_029598408.1">
    <property type="nucleotide sequence ID" value="NZ_CP022122.1"/>
</dbReference>
<comment type="caution">
    <text evidence="2">The sequence shown here is derived from an EMBL/GenBank/DDBJ whole genome shotgun (WGS) entry which is preliminary data.</text>
</comment>